<organism evidence="4 5">
    <name type="scientific">Paracoccus amoyensis</name>
    <dbReference type="NCBI Taxonomy" id="2760093"/>
    <lineage>
        <taxon>Bacteria</taxon>
        <taxon>Pseudomonadati</taxon>
        <taxon>Pseudomonadota</taxon>
        <taxon>Alphaproteobacteria</taxon>
        <taxon>Rhodobacterales</taxon>
        <taxon>Paracoccaceae</taxon>
        <taxon>Paracoccus</taxon>
    </lineage>
</organism>
<keyword evidence="2 3" id="KW-0732">Signal</keyword>
<dbReference type="InterPro" id="IPR030836">
    <property type="entry name" value="ABC_peri_PhnD-like"/>
</dbReference>
<accession>A0A926GDN8</accession>
<evidence type="ECO:0000256" key="2">
    <source>
        <dbReference type="ARBA" id="ARBA00022729"/>
    </source>
</evidence>
<dbReference type="NCBIfam" id="TIGR01098">
    <property type="entry name" value="3A0109s03R"/>
    <property type="match status" value="1"/>
</dbReference>
<dbReference type="InterPro" id="IPR005770">
    <property type="entry name" value="PhnD"/>
</dbReference>
<dbReference type="AlphaFoldDB" id="A0A926GDN8"/>
<feature type="chain" id="PRO_5037862838" evidence="3">
    <location>
        <begin position="30"/>
        <end position="297"/>
    </location>
</feature>
<reference evidence="4" key="1">
    <citation type="submission" date="2020-08" db="EMBL/GenBank/DDBJ databases">
        <title>Paracoccus amoyensis sp. nov., isolated from the surface seawater at coast of Xiamen, Fujian.</title>
        <authorList>
            <person name="Lyu L."/>
        </authorList>
    </citation>
    <scope>NUCLEOTIDE SEQUENCE</scope>
    <source>
        <strain evidence="4">11-3</strain>
    </source>
</reference>
<dbReference type="EMBL" id="JACOQL010000001">
    <property type="protein sequence ID" value="MBC9245247.1"/>
    <property type="molecule type" value="Genomic_DNA"/>
</dbReference>
<sequence>MATPFHFAAFALALATATIGLLGASRADAQDTAPTLYFSAIPDDDATKLMQRFSGVADYLEEQLGVPVEYVPVKDYAASVVAFRNDQIQLGWFGGLTGVQAQLAVPGSQAIAQGDEDMAFVSYFIANESTGLEKSDAFPMAAKGMSFTFGAQTSTSGRLFPDYYIRKETGEAPDEFFSKVGFSGDHAQTLRLVSTGAYQIGALNYTVYDDAVAQGLSEVETTRAIWQTPPYPDYNWTIRGDVDARYGEGFTEKVKAALIGMDDPDLLSSFPRKAFVETSNEAYVPIVETARELGLLD</sequence>
<dbReference type="RefSeq" id="WP_187792429.1">
    <property type="nucleotide sequence ID" value="NZ_JACOQL010000001.1"/>
</dbReference>
<comment type="similarity">
    <text evidence="1">Belongs to the phosphate/phosphite/phosphonate binding protein family.</text>
</comment>
<name>A0A926GDN8_9RHOB</name>
<dbReference type="Gene3D" id="3.40.190.10">
    <property type="entry name" value="Periplasmic binding protein-like II"/>
    <property type="match status" value="2"/>
</dbReference>
<comment type="caution">
    <text evidence="4">The sequence shown here is derived from an EMBL/GenBank/DDBJ whole genome shotgun (WGS) entry which is preliminary data.</text>
</comment>
<dbReference type="GO" id="GO:0055085">
    <property type="term" value="P:transmembrane transport"/>
    <property type="evidence" value="ECO:0007669"/>
    <property type="project" value="InterPro"/>
</dbReference>
<dbReference type="GO" id="GO:0043190">
    <property type="term" value="C:ATP-binding cassette (ABC) transporter complex"/>
    <property type="evidence" value="ECO:0007669"/>
    <property type="project" value="InterPro"/>
</dbReference>
<protein>
    <submittedName>
        <fullName evidence="4">Selenate ABC transporter substrate-binding protein</fullName>
    </submittedName>
</protein>
<evidence type="ECO:0000256" key="3">
    <source>
        <dbReference type="SAM" id="SignalP"/>
    </source>
</evidence>
<evidence type="ECO:0000313" key="4">
    <source>
        <dbReference type="EMBL" id="MBC9245247.1"/>
    </source>
</evidence>
<dbReference type="Proteomes" id="UP000608594">
    <property type="component" value="Unassembled WGS sequence"/>
</dbReference>
<evidence type="ECO:0000256" key="1">
    <source>
        <dbReference type="ARBA" id="ARBA00007162"/>
    </source>
</evidence>
<dbReference type="NCBIfam" id="TIGR04553">
    <property type="entry name" value="ABC_peri_selen"/>
    <property type="match status" value="1"/>
</dbReference>
<feature type="signal peptide" evidence="3">
    <location>
        <begin position="1"/>
        <end position="29"/>
    </location>
</feature>
<dbReference type="SUPFAM" id="SSF53850">
    <property type="entry name" value="Periplasmic binding protein-like II"/>
    <property type="match status" value="1"/>
</dbReference>
<dbReference type="PANTHER" id="PTHR35841:SF1">
    <property type="entry name" value="PHOSPHONATES-BINDING PERIPLASMIC PROTEIN"/>
    <property type="match status" value="1"/>
</dbReference>
<dbReference type="Pfam" id="PF12974">
    <property type="entry name" value="Phosphonate-bd"/>
    <property type="match status" value="1"/>
</dbReference>
<gene>
    <name evidence="4" type="ORF">H4P12_00635</name>
</gene>
<evidence type="ECO:0000313" key="5">
    <source>
        <dbReference type="Proteomes" id="UP000608594"/>
    </source>
</evidence>
<dbReference type="PANTHER" id="PTHR35841">
    <property type="entry name" value="PHOSPHONATES-BINDING PERIPLASMIC PROTEIN"/>
    <property type="match status" value="1"/>
</dbReference>
<keyword evidence="5" id="KW-1185">Reference proteome</keyword>
<proteinExistence type="inferred from homology"/>